<proteinExistence type="predicted"/>
<evidence type="ECO:0000256" key="1">
    <source>
        <dbReference type="SAM" id="SignalP"/>
    </source>
</evidence>
<gene>
    <name evidence="2" type="ORF">MCGM508_00615</name>
</gene>
<comment type="caution">
    <text evidence="2">The sequence shown here is derived from an EMBL/GenBank/DDBJ whole genome shotgun (WGS) entry which is preliminary data.</text>
</comment>
<dbReference type="PROSITE" id="PS51257">
    <property type="entry name" value="PROKAR_LIPOPROTEIN"/>
    <property type="match status" value="1"/>
</dbReference>
<keyword evidence="2" id="KW-0449">Lipoprotein</keyword>
<organism evidence="2 3">
    <name type="scientific">Mycoplasma capricolum subsp. capricolum</name>
    <dbReference type="NCBI Taxonomy" id="40479"/>
    <lineage>
        <taxon>Bacteria</taxon>
        <taxon>Bacillati</taxon>
        <taxon>Mycoplasmatota</taxon>
        <taxon>Mollicutes</taxon>
        <taxon>Mycoplasmataceae</taxon>
        <taxon>Mycoplasma</taxon>
    </lineage>
</organism>
<dbReference type="GeneID" id="23778835"/>
<dbReference type="AlphaFoldDB" id="A0A0C2ZKX9"/>
<dbReference type="RefSeq" id="WP_011387100.1">
    <property type="nucleotide sequence ID" value="NZ_CP143994.1"/>
</dbReference>
<dbReference type="NCBIfam" id="TIGR02167">
    <property type="entry name" value="Liste_lipo_26"/>
    <property type="match status" value="1"/>
</dbReference>
<dbReference type="InterPro" id="IPR005046">
    <property type="entry name" value="DUF285"/>
</dbReference>
<accession>A0A0C2ZKX9</accession>
<protein>
    <submittedName>
        <fullName evidence="2">PARCEL domain lipoprotein</fullName>
    </submittedName>
</protein>
<dbReference type="EMBL" id="JXQB01000001">
    <property type="protein sequence ID" value="KIM13585.1"/>
    <property type="molecule type" value="Genomic_DNA"/>
</dbReference>
<evidence type="ECO:0000313" key="3">
    <source>
        <dbReference type="Proteomes" id="UP000031975"/>
    </source>
</evidence>
<keyword evidence="1" id="KW-0732">Signal</keyword>
<evidence type="ECO:0000313" key="2">
    <source>
        <dbReference type="EMBL" id="KIM13585.1"/>
    </source>
</evidence>
<dbReference type="Pfam" id="PF03382">
    <property type="entry name" value="DUF285"/>
    <property type="match status" value="1"/>
</dbReference>
<feature type="chain" id="PRO_5002174968" evidence="1">
    <location>
        <begin position="24"/>
        <end position="265"/>
    </location>
</feature>
<feature type="signal peptide" evidence="1">
    <location>
        <begin position="1"/>
        <end position="23"/>
    </location>
</feature>
<reference evidence="2 3" key="1">
    <citation type="submission" date="2015-01" db="EMBL/GenBank/DDBJ databases">
        <title>Draft Genome Sequence of Mycoplasma capricolum subsp. capricolum str. GM508D.</title>
        <authorList>
            <person name="Calcutt M.J."/>
            <person name="Foecking M.F."/>
        </authorList>
    </citation>
    <scope>NUCLEOTIDE SEQUENCE [LARGE SCALE GENOMIC DNA]</scope>
    <source>
        <strain evidence="2 3">GM508D</strain>
    </source>
</reference>
<dbReference type="Proteomes" id="UP000031975">
    <property type="component" value="Unassembled WGS sequence"/>
</dbReference>
<dbReference type="InterPro" id="IPR011889">
    <property type="entry name" value="Liste_lipo_26"/>
</dbReference>
<sequence length="265" mass="31065">MKKVLIALGSVSLIVTTSSILVACSDIKNKNVKGNLNNSNFNNKENRKVKNQIKDQNQENFKDKKVGRENIDNLSANNETPNLKKIKKDIENNIFSRIEDERNFILKNYNWLTMNKKGEVDHFINPDDSSEILVLGYEKEKDGYKLKQIPKHIKKVPPFLPKFITNLEKSFQFNQNEKIIGIEKWDTKKVKNMFQMFFGAENFNYDISNWDTSNVENMNYMFSGAKNFKQDLSKWKVEKTPFQINFAKDSGFENDKNLWPPFKQK</sequence>
<name>A0A0C2ZKX9_MYCCA</name>